<comment type="caution">
    <text evidence="9">The sequence shown here is derived from an EMBL/GenBank/DDBJ whole genome shotgun (WGS) entry which is preliminary data.</text>
</comment>
<dbReference type="InterPro" id="IPR046373">
    <property type="entry name" value="Acyl-CoA_Oxase/DH_mid-dom_sf"/>
</dbReference>
<dbReference type="PANTHER" id="PTHR42803">
    <property type="entry name" value="ACYL-COA DEHYDROGENASE"/>
    <property type="match status" value="1"/>
</dbReference>
<dbReference type="Pfam" id="PF02771">
    <property type="entry name" value="Acyl-CoA_dh_N"/>
    <property type="match status" value="1"/>
</dbReference>
<evidence type="ECO:0000313" key="10">
    <source>
        <dbReference type="Proteomes" id="UP000245887"/>
    </source>
</evidence>
<reference evidence="9 10" key="1">
    <citation type="submission" date="2018-04" db="EMBL/GenBank/DDBJ databases">
        <title>Genomic Encyclopedia of Type Strains, Phase IV (KMG-IV): sequencing the most valuable type-strain genomes for metagenomic binning, comparative biology and taxonomic classification.</title>
        <authorList>
            <person name="Goeker M."/>
        </authorList>
    </citation>
    <scope>NUCLEOTIDE SEQUENCE [LARGE SCALE GENOMIC DNA]</scope>
    <source>
        <strain evidence="9 10">DSM 28688</strain>
    </source>
</reference>
<dbReference type="InterPro" id="IPR013786">
    <property type="entry name" value="AcylCoA_DH/ox_N"/>
</dbReference>
<comment type="cofactor">
    <cofactor evidence="1">
        <name>FAD</name>
        <dbReference type="ChEBI" id="CHEBI:57692"/>
    </cofactor>
</comment>
<dbReference type="AlphaFoldDB" id="A0A2U1CTF5"/>
<accession>A0A2U1CTF5</accession>
<feature type="domain" description="Acyl-CoA dehydrogenase/oxidase N-terminal" evidence="7">
    <location>
        <begin position="428"/>
        <end position="545"/>
    </location>
</feature>
<dbReference type="SUPFAM" id="SSF47203">
    <property type="entry name" value="Acyl-CoA dehydrogenase C-terminal domain-like"/>
    <property type="match status" value="1"/>
</dbReference>
<dbReference type="InterPro" id="IPR009100">
    <property type="entry name" value="AcylCoA_DH/oxidase_NM_dom_sf"/>
</dbReference>
<dbReference type="Gene3D" id="1.20.140.10">
    <property type="entry name" value="Butyryl-CoA Dehydrogenase, subunit A, domain 3"/>
    <property type="match status" value="1"/>
</dbReference>
<name>A0A2U1CTF5_9GAMM</name>
<dbReference type="Proteomes" id="UP000245887">
    <property type="component" value="Unassembled WGS sequence"/>
</dbReference>
<feature type="domain" description="Acyl-CoA oxidase/dehydrogenase middle" evidence="6">
    <location>
        <begin position="551"/>
        <end position="659"/>
    </location>
</feature>
<dbReference type="InterPro" id="IPR036250">
    <property type="entry name" value="AcylCo_DH-like_C"/>
</dbReference>
<evidence type="ECO:0000259" key="8">
    <source>
        <dbReference type="Pfam" id="PF12806"/>
    </source>
</evidence>
<dbReference type="InterPro" id="IPR052166">
    <property type="entry name" value="Diverse_Acyl-CoA_DH"/>
</dbReference>
<dbReference type="GO" id="GO:0050660">
    <property type="term" value="F:flavin adenine dinucleotide binding"/>
    <property type="evidence" value="ECO:0007669"/>
    <property type="project" value="InterPro"/>
</dbReference>
<evidence type="ECO:0000256" key="4">
    <source>
        <dbReference type="ARBA" id="ARBA00022827"/>
    </source>
</evidence>
<dbReference type="InterPro" id="IPR009075">
    <property type="entry name" value="AcylCo_DH/oxidase_C"/>
</dbReference>
<dbReference type="InterPro" id="IPR037069">
    <property type="entry name" value="AcylCoA_DH/ox_N_sf"/>
</dbReference>
<dbReference type="PANTHER" id="PTHR42803:SF3">
    <property type="entry name" value="ACYL-COA DEHYDROGENASE-RELATED"/>
    <property type="match status" value="1"/>
</dbReference>
<evidence type="ECO:0000259" key="5">
    <source>
        <dbReference type="Pfam" id="PF00441"/>
    </source>
</evidence>
<gene>
    <name evidence="9" type="ORF">C8D92_11014</name>
</gene>
<dbReference type="Gene3D" id="1.10.540.10">
    <property type="entry name" value="Acyl-CoA dehydrogenase/oxidase, N-terminal domain"/>
    <property type="match status" value="1"/>
</dbReference>
<evidence type="ECO:0000259" key="6">
    <source>
        <dbReference type="Pfam" id="PF02770"/>
    </source>
</evidence>
<dbReference type="Gene3D" id="2.40.110.10">
    <property type="entry name" value="Butyryl-CoA Dehydrogenase, subunit A, domain 2"/>
    <property type="match status" value="1"/>
</dbReference>
<evidence type="ECO:0000256" key="2">
    <source>
        <dbReference type="ARBA" id="ARBA00009347"/>
    </source>
</evidence>
<dbReference type="SUPFAM" id="SSF56645">
    <property type="entry name" value="Acyl-CoA dehydrogenase NM domain-like"/>
    <property type="match status" value="1"/>
</dbReference>
<keyword evidence="4" id="KW-0274">FAD</keyword>
<comment type="similarity">
    <text evidence="2">Belongs to the acyl-CoA dehydrogenase family.</text>
</comment>
<dbReference type="Pfam" id="PF02770">
    <property type="entry name" value="Acyl-CoA_dh_M"/>
    <property type="match status" value="1"/>
</dbReference>
<keyword evidence="3" id="KW-0285">Flavoprotein</keyword>
<dbReference type="Pfam" id="PF00441">
    <property type="entry name" value="Acyl-CoA_dh_1"/>
    <property type="match status" value="1"/>
</dbReference>
<dbReference type="GO" id="GO:0016627">
    <property type="term" value="F:oxidoreductase activity, acting on the CH-CH group of donors"/>
    <property type="evidence" value="ECO:0007669"/>
    <property type="project" value="InterPro"/>
</dbReference>
<dbReference type="InterPro" id="IPR006091">
    <property type="entry name" value="Acyl-CoA_Oxase/DH_mid-dom"/>
</dbReference>
<protein>
    <submittedName>
        <fullName evidence="9">Alkylation response protein AidB-like acyl-CoA dehydrogenase</fullName>
    </submittedName>
</protein>
<evidence type="ECO:0000256" key="3">
    <source>
        <dbReference type="ARBA" id="ARBA00022630"/>
    </source>
</evidence>
<evidence type="ECO:0000313" key="9">
    <source>
        <dbReference type="EMBL" id="PVY69984.1"/>
    </source>
</evidence>
<feature type="domain" description="Acyl-CoA dehydrogenase/oxidase C-terminal" evidence="5">
    <location>
        <begin position="673"/>
        <end position="841"/>
    </location>
</feature>
<sequence>MNRSLAFCPVESLRLRARAAPYQGASQGMNLTSKPRPVLPWGQPRMLAEQTAEGADIVVADRLSDSRQWGVGGLQGPPSRFDTQQLDVMTWGVAGGALETAQQRAFAQPRDLAQISGIQRSMELLFEPGLQFVDDRILMIATVLEGGVGRLTLAARINHKGPGQFPGDSVTGVVGHEVDAQIPPGHAAAGTRHRAVNRDQPLGMAVDLWVTRAEVIGKPPVRGGGATVEHAGLGQQKGACAVAGQSSAPVHLLGQMGEKIGMFRENVLHRATNGRHDDQIGLVRILPTTVRVQGDAVDAAAWTTIAGQQPYMELRVWLFVLNACPGDAGEPEQVHHARHGACQCSGEADDCDLDHATHPCVGNGHDYVRNDGFMQAAGVTVCRQMRRHIMTDTLIDRRDLAFQLYDVLDTQSLLERDRFADHNRETFDAVIETADRMARETFANHNRDADRDEPRFENGKVTMLPEVKEGFDAYAQAGFIAGRYDESLGGMQLPESIMAACNGFFTAANPGTAGYPFLTTAAANLIRVFGNDEQRDAFLRPMLEGRFSGTMALTEPHAGSSLADIRTSAAPTDEGHYLIKGAKIYISGGEQSITDNIVHMVLARVRGAPAGVKGISLFIVPKYRLDDSGQPGERNGVSLAGLIHKLGYRGTTSTALSFGDDAPCHGYLVGEPNQGLKYMFQMMNEARVGVGFGAAVIGYRGYMHSLAYARDRTQGRQVSDKDPESPQIPIIEHADVRRMLLAQKAYCEGALGLCLYGARLMDDQQTHPDPEKRAAAGTLLDLLTPVIKAWPSEYGTKANDLAIQVYGGAGYTREYPVEQCWRDNRLNPIHEGTNGIQAMDLLGRKIWQNKSEGLQLLIKEIQTDLEAATEGRRQQWALSLSETLQRAVKVTQELGGALMNEGPEPVLANAHCYLTLLGHITVAWIWLRQANAAAQYLGNHGAELTASDRAFYEGKMQAAQYFFHWELPTVAQDLMLLERRDDTCLNMEPDWF</sequence>
<proteinExistence type="inferred from homology"/>
<dbReference type="EMBL" id="QEKQ01000010">
    <property type="protein sequence ID" value="PVY69984.1"/>
    <property type="molecule type" value="Genomic_DNA"/>
</dbReference>
<feature type="domain" description="Acetyl-CoA dehydrogenase-like C-terminal" evidence="8">
    <location>
        <begin position="857"/>
        <end position="987"/>
    </location>
</feature>
<dbReference type="InterPro" id="IPR025878">
    <property type="entry name" value="Acyl-CoA_dh-like_C_dom"/>
</dbReference>
<dbReference type="Pfam" id="PF12806">
    <property type="entry name" value="Acyl-CoA_dh_C"/>
    <property type="match status" value="1"/>
</dbReference>
<evidence type="ECO:0000259" key="7">
    <source>
        <dbReference type="Pfam" id="PF02771"/>
    </source>
</evidence>
<organism evidence="9 10">
    <name type="scientific">Tamilnaduibacter salinus</name>
    <dbReference type="NCBI Taxonomy" id="1484056"/>
    <lineage>
        <taxon>Bacteria</taxon>
        <taxon>Pseudomonadati</taxon>
        <taxon>Pseudomonadota</taxon>
        <taxon>Gammaproteobacteria</taxon>
        <taxon>Pseudomonadales</taxon>
        <taxon>Marinobacteraceae</taxon>
        <taxon>Tamilnaduibacter</taxon>
    </lineage>
</organism>
<evidence type="ECO:0000256" key="1">
    <source>
        <dbReference type="ARBA" id="ARBA00001974"/>
    </source>
</evidence>